<evidence type="ECO:0000256" key="2">
    <source>
        <dbReference type="ARBA" id="ARBA00023125"/>
    </source>
</evidence>
<evidence type="ECO:0000256" key="1">
    <source>
        <dbReference type="ARBA" id="ARBA00010529"/>
    </source>
</evidence>
<dbReference type="RefSeq" id="WP_142712731.1">
    <property type="nucleotide sequence ID" value="NZ_FXTH01000001.1"/>
</dbReference>
<dbReference type="InterPro" id="IPR010992">
    <property type="entry name" value="IHF-like_DNA-bd_dom_sf"/>
</dbReference>
<dbReference type="OrthoDB" id="1525124at2"/>
<dbReference type="EMBL" id="FXTH01000001">
    <property type="protein sequence ID" value="SMO36900.1"/>
    <property type="molecule type" value="Genomic_DNA"/>
</dbReference>
<gene>
    <name evidence="3" type="ORF">SAMN06265218_101269</name>
</gene>
<dbReference type="Proteomes" id="UP000317593">
    <property type="component" value="Unassembled WGS sequence"/>
</dbReference>
<reference evidence="3 4" key="1">
    <citation type="submission" date="2017-05" db="EMBL/GenBank/DDBJ databases">
        <authorList>
            <person name="Varghese N."/>
            <person name="Submissions S."/>
        </authorList>
    </citation>
    <scope>NUCLEOTIDE SEQUENCE [LARGE SCALE GENOMIC DNA]</scope>
    <source>
        <strain evidence="3 4">DSM 21194</strain>
    </source>
</reference>
<dbReference type="SUPFAM" id="SSF47729">
    <property type="entry name" value="IHF-like DNA-binding proteins"/>
    <property type="match status" value="1"/>
</dbReference>
<evidence type="ECO:0000313" key="4">
    <source>
        <dbReference type="Proteomes" id="UP000317593"/>
    </source>
</evidence>
<sequence length="63" mass="7499">MDQDFLQAFVEVVREQIARKNKVKIEGIGSFRVEHKKQYQKQYDNGRVVMMPPRDTISFKPEN</sequence>
<dbReference type="AlphaFoldDB" id="A0A521AQH1"/>
<dbReference type="InterPro" id="IPR000119">
    <property type="entry name" value="Hist_DNA-bd"/>
</dbReference>
<proteinExistence type="inferred from homology"/>
<dbReference type="GO" id="GO:0003677">
    <property type="term" value="F:DNA binding"/>
    <property type="evidence" value="ECO:0007669"/>
    <property type="project" value="UniProtKB-KW"/>
</dbReference>
<name>A0A521AQH1_9BACT</name>
<dbReference type="Pfam" id="PF00216">
    <property type="entry name" value="Bac_DNA_binding"/>
    <property type="match status" value="1"/>
</dbReference>
<evidence type="ECO:0000313" key="3">
    <source>
        <dbReference type="EMBL" id="SMO36900.1"/>
    </source>
</evidence>
<protein>
    <submittedName>
        <fullName evidence="3">DNA-binding protein</fullName>
    </submittedName>
</protein>
<comment type="similarity">
    <text evidence="1">Belongs to the bacterial histone-like protein family.</text>
</comment>
<dbReference type="GO" id="GO:0030527">
    <property type="term" value="F:structural constituent of chromatin"/>
    <property type="evidence" value="ECO:0007669"/>
    <property type="project" value="InterPro"/>
</dbReference>
<keyword evidence="2 3" id="KW-0238">DNA-binding</keyword>
<keyword evidence="4" id="KW-1185">Reference proteome</keyword>
<dbReference type="Gene3D" id="4.10.520.10">
    <property type="entry name" value="IHF-like DNA-binding proteins"/>
    <property type="match status" value="1"/>
</dbReference>
<accession>A0A521AQH1</accession>
<organism evidence="3 4">
    <name type="scientific">Fodinibius sediminis</name>
    <dbReference type="NCBI Taxonomy" id="1214077"/>
    <lineage>
        <taxon>Bacteria</taxon>
        <taxon>Pseudomonadati</taxon>
        <taxon>Balneolota</taxon>
        <taxon>Balneolia</taxon>
        <taxon>Balneolales</taxon>
        <taxon>Balneolaceae</taxon>
        <taxon>Fodinibius</taxon>
    </lineage>
</organism>